<evidence type="ECO:0000259" key="1">
    <source>
        <dbReference type="Pfam" id="PF07883"/>
    </source>
</evidence>
<dbReference type="eggNOG" id="COG0662">
    <property type="taxonomic scope" value="Bacteria"/>
</dbReference>
<name>K9UJ79_CHAP6</name>
<dbReference type="KEGG" id="cmp:Cha6605_3741"/>
<dbReference type="SUPFAM" id="SSF51182">
    <property type="entry name" value="RmlC-like cupins"/>
    <property type="match status" value="1"/>
</dbReference>
<dbReference type="InterPro" id="IPR014710">
    <property type="entry name" value="RmlC-like_jellyroll"/>
</dbReference>
<sequence>MSVVIWQRQDMNVIDIKSEIESIEQLEITDRTTATDASAAMRMLGDFDRYAIGMACFAGSTPWERHPEDELLQILAGTVNVTILDDRNRSRQITLSAGTMFVVPKGWWHQQHSSAGVKLLFVTSQTGNDHSATDPRLI</sequence>
<evidence type="ECO:0000313" key="2">
    <source>
        <dbReference type="EMBL" id="AFY94713.1"/>
    </source>
</evidence>
<dbReference type="AlphaFoldDB" id="K9UJ79"/>
<evidence type="ECO:0000313" key="3">
    <source>
        <dbReference type="Proteomes" id="UP000010366"/>
    </source>
</evidence>
<dbReference type="InterPro" id="IPR011051">
    <property type="entry name" value="RmlC_Cupin_sf"/>
</dbReference>
<reference evidence="2 3" key="1">
    <citation type="submission" date="2012-05" db="EMBL/GenBank/DDBJ databases">
        <title>Finished chromosome of genome of Chamaesiphon sp. PCC 6605.</title>
        <authorList>
            <consortium name="US DOE Joint Genome Institute"/>
            <person name="Gugger M."/>
            <person name="Coursin T."/>
            <person name="Rippka R."/>
            <person name="Tandeau De Marsac N."/>
            <person name="Huntemann M."/>
            <person name="Wei C.-L."/>
            <person name="Han J."/>
            <person name="Detter J.C."/>
            <person name="Han C."/>
            <person name="Tapia R."/>
            <person name="Chen A."/>
            <person name="Kyrpides N."/>
            <person name="Mavromatis K."/>
            <person name="Markowitz V."/>
            <person name="Szeto E."/>
            <person name="Ivanova N."/>
            <person name="Pagani I."/>
            <person name="Pati A."/>
            <person name="Goodwin L."/>
            <person name="Nordberg H.P."/>
            <person name="Cantor M.N."/>
            <person name="Hua S.X."/>
            <person name="Woyke T."/>
            <person name="Kerfeld C.A."/>
        </authorList>
    </citation>
    <scope>NUCLEOTIDE SEQUENCE [LARGE SCALE GENOMIC DNA]</scope>
    <source>
        <strain evidence="3">ATCC 27169 / PCC 6605</strain>
    </source>
</reference>
<dbReference type="EMBL" id="CP003600">
    <property type="protein sequence ID" value="AFY94713.1"/>
    <property type="molecule type" value="Genomic_DNA"/>
</dbReference>
<organism evidence="2 3">
    <name type="scientific">Chamaesiphon minutus (strain ATCC 27169 / PCC 6605)</name>
    <dbReference type="NCBI Taxonomy" id="1173020"/>
    <lineage>
        <taxon>Bacteria</taxon>
        <taxon>Bacillati</taxon>
        <taxon>Cyanobacteriota</taxon>
        <taxon>Cyanophyceae</taxon>
        <taxon>Gomontiellales</taxon>
        <taxon>Chamaesiphonaceae</taxon>
        <taxon>Chamaesiphon</taxon>
    </lineage>
</organism>
<proteinExistence type="predicted"/>
<gene>
    <name evidence="2" type="ORF">Cha6605_3741</name>
</gene>
<dbReference type="RefSeq" id="WP_015160833.1">
    <property type="nucleotide sequence ID" value="NC_019697.1"/>
</dbReference>
<protein>
    <submittedName>
        <fullName evidence="2">Cupin domain-containing protein</fullName>
    </submittedName>
</protein>
<dbReference type="InterPro" id="IPR013096">
    <property type="entry name" value="Cupin_2"/>
</dbReference>
<dbReference type="Gene3D" id="2.60.120.10">
    <property type="entry name" value="Jelly Rolls"/>
    <property type="match status" value="1"/>
</dbReference>
<dbReference type="Proteomes" id="UP000010366">
    <property type="component" value="Chromosome"/>
</dbReference>
<dbReference type="HOGENOM" id="CLU_158668_0_0_3"/>
<accession>K9UJ79</accession>
<feature type="domain" description="Cupin type-2" evidence="1">
    <location>
        <begin position="59"/>
        <end position="112"/>
    </location>
</feature>
<keyword evidence="3" id="KW-1185">Reference proteome</keyword>
<dbReference type="STRING" id="1173020.Cha6605_3741"/>
<dbReference type="Pfam" id="PF07883">
    <property type="entry name" value="Cupin_2"/>
    <property type="match status" value="1"/>
</dbReference>